<evidence type="ECO:0000313" key="3">
    <source>
        <dbReference type="Proteomes" id="UP000033063"/>
    </source>
</evidence>
<organism evidence="2 3">
    <name type="scientific">Methanosarcina mazei LYC</name>
    <dbReference type="NCBI Taxonomy" id="1434114"/>
    <lineage>
        <taxon>Archaea</taxon>
        <taxon>Methanobacteriati</taxon>
        <taxon>Methanobacteriota</taxon>
        <taxon>Stenosarchaea group</taxon>
        <taxon>Methanomicrobia</taxon>
        <taxon>Methanosarcinales</taxon>
        <taxon>Methanosarcinaceae</taxon>
        <taxon>Methanosarcina</taxon>
    </lineage>
</organism>
<dbReference type="Pfam" id="PF09997">
    <property type="entry name" value="DUF2238"/>
    <property type="match status" value="1"/>
</dbReference>
<evidence type="ECO:0000313" key="2">
    <source>
        <dbReference type="EMBL" id="AKB68895.1"/>
    </source>
</evidence>
<keyword evidence="1" id="KW-1133">Transmembrane helix</keyword>
<reference evidence="2 3" key="1">
    <citation type="submission" date="2014-07" db="EMBL/GenBank/DDBJ databases">
        <title>Methanogenic archaea and the global carbon cycle.</title>
        <authorList>
            <person name="Henriksen J.R."/>
            <person name="Luke J."/>
            <person name="Reinhart S."/>
            <person name="Benedict M.N."/>
            <person name="Youngblut N.D."/>
            <person name="Metcalf M.E."/>
            <person name="Whitaker R.J."/>
            <person name="Metcalf W.W."/>
        </authorList>
    </citation>
    <scope>NUCLEOTIDE SEQUENCE [LARGE SCALE GENOMIC DNA]</scope>
    <source>
        <strain evidence="2 3">LYC</strain>
    </source>
</reference>
<accession>A0A0E3RNY3</accession>
<sequence>MKSSIFTERTLKIPEEKNAGYKIYIYKIKYIIMKRKDKIRVGMYLSYMVFITIIGVASYFANNLLDLALSVIALILIFSPVLIRKDFSANFPSLIDTLILVYLFLGTYLGSFKSFFERIWWWDILLHLLMGVNIALISFSVIYRLKEVKSHVQLSPFMVAFFSFAISMAAGGIWEIVEYVLDTFFGFELQKPPRIR</sequence>
<dbReference type="InterPro" id="IPR014509">
    <property type="entry name" value="YjdF-like"/>
</dbReference>
<feature type="transmembrane region" description="Helical" evidence="1">
    <location>
        <begin position="157"/>
        <end position="177"/>
    </location>
</feature>
<dbReference type="EMBL" id="CP009513">
    <property type="protein sequence ID" value="AKB68895.1"/>
    <property type="molecule type" value="Genomic_DNA"/>
</dbReference>
<dbReference type="HOGENOM" id="CLU_070751_3_2_2"/>
<keyword evidence="1" id="KW-0472">Membrane</keyword>
<feature type="transmembrane region" description="Helical" evidence="1">
    <location>
        <begin position="95"/>
        <end position="112"/>
    </location>
</feature>
<evidence type="ECO:0000256" key="1">
    <source>
        <dbReference type="SAM" id="Phobius"/>
    </source>
</evidence>
<dbReference type="AlphaFoldDB" id="A0A0E3RNY3"/>
<feature type="transmembrane region" description="Helical" evidence="1">
    <location>
        <begin position="124"/>
        <end position="145"/>
    </location>
</feature>
<proteinExistence type="predicted"/>
<gene>
    <name evidence="2" type="ORF">MSMAL_2352</name>
</gene>
<dbReference type="Proteomes" id="UP000033063">
    <property type="component" value="Chromosome"/>
</dbReference>
<name>A0A0E3RNY3_METMZ</name>
<feature type="transmembrane region" description="Helical" evidence="1">
    <location>
        <begin position="41"/>
        <end position="61"/>
    </location>
</feature>
<feature type="transmembrane region" description="Helical" evidence="1">
    <location>
        <begin position="67"/>
        <end position="83"/>
    </location>
</feature>
<keyword evidence="1" id="KW-0812">Transmembrane</keyword>
<dbReference type="PATRIC" id="fig|1434114.4.peg.2975"/>
<protein>
    <submittedName>
        <fullName evidence="2">Uncharacterized protein</fullName>
    </submittedName>
</protein>